<dbReference type="AlphaFoldDB" id="A0A1H3BWX7"/>
<keyword evidence="2" id="KW-1185">Reference proteome</keyword>
<dbReference type="InterPro" id="IPR025630">
    <property type="entry name" value="DUF4288"/>
</dbReference>
<sequence>MKSDIHANWYSVSVLFESVRLGETVDSEIDKDKEDLKLFEHKIIVTKANNIEESYNKADNYAKNEEFEYENSLGEKVKNKFVSTLHAVELDDDEITTGVEVYSRFIHACEQDTSQSVIQRYFPEALME</sequence>
<dbReference type="RefSeq" id="WP_245726376.1">
    <property type="nucleotide sequence ID" value="NZ_FNNQ01000018.1"/>
</dbReference>
<protein>
    <recommendedName>
        <fullName evidence="3">DUF4288 domain-containing protein</fullName>
    </recommendedName>
</protein>
<reference evidence="1 2" key="1">
    <citation type="submission" date="2016-10" db="EMBL/GenBank/DDBJ databases">
        <authorList>
            <person name="de Groot N.N."/>
        </authorList>
    </citation>
    <scope>NUCLEOTIDE SEQUENCE [LARGE SCALE GENOMIC DNA]</scope>
    <source>
        <strain evidence="1 2">DSM 45610</strain>
    </source>
</reference>
<proteinExistence type="predicted"/>
<name>A0A1H3BWX7_9BACL</name>
<accession>A0A1H3BWX7</accession>
<evidence type="ECO:0000313" key="1">
    <source>
        <dbReference type="EMBL" id="SDX46427.1"/>
    </source>
</evidence>
<dbReference type="EMBL" id="FNNQ01000018">
    <property type="protein sequence ID" value="SDX46427.1"/>
    <property type="molecule type" value="Genomic_DNA"/>
</dbReference>
<dbReference type="Pfam" id="PF14119">
    <property type="entry name" value="DUF4288"/>
    <property type="match status" value="1"/>
</dbReference>
<organism evidence="1 2">
    <name type="scientific">Marininema mesophilum</name>
    <dbReference type="NCBI Taxonomy" id="1048340"/>
    <lineage>
        <taxon>Bacteria</taxon>
        <taxon>Bacillati</taxon>
        <taxon>Bacillota</taxon>
        <taxon>Bacilli</taxon>
        <taxon>Bacillales</taxon>
        <taxon>Thermoactinomycetaceae</taxon>
        <taxon>Marininema</taxon>
    </lineage>
</organism>
<evidence type="ECO:0000313" key="2">
    <source>
        <dbReference type="Proteomes" id="UP000198534"/>
    </source>
</evidence>
<gene>
    <name evidence="1" type="ORF">SAMN05444487_11866</name>
</gene>
<evidence type="ECO:0008006" key="3">
    <source>
        <dbReference type="Google" id="ProtNLM"/>
    </source>
</evidence>
<dbReference type="Proteomes" id="UP000198534">
    <property type="component" value="Unassembled WGS sequence"/>
</dbReference>